<gene>
    <name evidence="1" type="ORF">B1C78_00145</name>
</gene>
<proteinExistence type="predicted"/>
<keyword evidence="2" id="KW-1185">Reference proteome</keyword>
<evidence type="ECO:0000313" key="1">
    <source>
        <dbReference type="EMBL" id="OOG28792.1"/>
    </source>
</evidence>
<dbReference type="OrthoDB" id="1550603at2"/>
<dbReference type="InterPro" id="IPR014942">
    <property type="entry name" value="AbiEii"/>
</dbReference>
<evidence type="ECO:0000313" key="2">
    <source>
        <dbReference type="Proteomes" id="UP000189462"/>
    </source>
</evidence>
<dbReference type="Proteomes" id="UP000189462">
    <property type="component" value="Unassembled WGS sequence"/>
</dbReference>
<dbReference type="Pfam" id="PF08843">
    <property type="entry name" value="AbiEii"/>
    <property type="match status" value="1"/>
</dbReference>
<sequence length="302" mass="33799">MSARDSYRAQVELLIRCLPAVASVPNFALKGGTAINLFLRNMPRLSVDIDLTYLPVTDRDAALTDIRAQLTTIANALKRTVPTVDVQLVEGDAPKLLVDKSGARIKVEPSVIIRGSLVPPVSSELCSAAQEAYELFVEVQRLDSADLYAGKLCAALDRQHPRDLFDVLHLQASGPIPDSIRQAFVAYLAGHRRPIAELLQPNRKPTEDLFANHFAGMTEEPVELAELEAARTQLFEWAASALDADERRFILSIKQGEPDWSLLPFEGLDRWPAIQWKLHNIRMMSNRRHKAAIRRLREVLQI</sequence>
<organism evidence="1 2">
    <name type="scientific">Thioalkalivibrio denitrificans</name>
    <dbReference type="NCBI Taxonomy" id="108003"/>
    <lineage>
        <taxon>Bacteria</taxon>
        <taxon>Pseudomonadati</taxon>
        <taxon>Pseudomonadota</taxon>
        <taxon>Gammaproteobacteria</taxon>
        <taxon>Chromatiales</taxon>
        <taxon>Ectothiorhodospiraceae</taxon>
        <taxon>Thioalkalivibrio</taxon>
    </lineage>
</organism>
<dbReference type="EMBL" id="MVBK01000001">
    <property type="protein sequence ID" value="OOG28792.1"/>
    <property type="molecule type" value="Genomic_DNA"/>
</dbReference>
<dbReference type="AlphaFoldDB" id="A0A1V3NVF7"/>
<dbReference type="Gene3D" id="3.10.450.620">
    <property type="entry name" value="JHP933, nucleotidyltransferase-like core domain"/>
    <property type="match status" value="1"/>
</dbReference>
<name>A0A1V3NVF7_9GAMM</name>
<accession>A0A1V3NVF7</accession>
<dbReference type="RefSeq" id="WP_077277124.1">
    <property type="nucleotide sequence ID" value="NZ_MVBK01000001.1"/>
</dbReference>
<evidence type="ECO:0008006" key="3">
    <source>
        <dbReference type="Google" id="ProtNLM"/>
    </source>
</evidence>
<protein>
    <recommendedName>
        <fullName evidence="3">Nucleotidyltransferase</fullName>
    </recommendedName>
</protein>
<reference evidence="1 2" key="1">
    <citation type="submission" date="2017-02" db="EMBL/GenBank/DDBJ databases">
        <title>Genomic diversity within the haloalkaliphilic genus Thioalkalivibrio.</title>
        <authorList>
            <person name="Ahn A.-C."/>
            <person name="Meier-Kolthoff J."/>
            <person name="Overmars L."/>
            <person name="Richter M."/>
            <person name="Woyke T."/>
            <person name="Sorokin D.Y."/>
            <person name="Muyzer G."/>
        </authorList>
    </citation>
    <scope>NUCLEOTIDE SEQUENCE [LARGE SCALE GENOMIC DNA]</scope>
    <source>
        <strain evidence="1 2">ALJD</strain>
    </source>
</reference>
<dbReference type="STRING" id="108003.B1C78_00145"/>
<comment type="caution">
    <text evidence="1">The sequence shown here is derived from an EMBL/GenBank/DDBJ whole genome shotgun (WGS) entry which is preliminary data.</text>
</comment>